<dbReference type="EMBL" id="JABWDY010028994">
    <property type="protein sequence ID" value="KAF5186643.1"/>
    <property type="molecule type" value="Genomic_DNA"/>
</dbReference>
<feature type="compositionally biased region" description="Gly residues" evidence="1">
    <location>
        <begin position="104"/>
        <end position="126"/>
    </location>
</feature>
<name>A0A7J6VP25_THATH</name>
<keyword evidence="4" id="KW-1185">Reference proteome</keyword>
<dbReference type="OrthoDB" id="1680511at2759"/>
<keyword evidence="2" id="KW-0472">Membrane</keyword>
<dbReference type="PANTHER" id="PTHR35483:SF1">
    <property type="entry name" value="GLYCINE-RICH PROTEIN-RELATED"/>
    <property type="match status" value="1"/>
</dbReference>
<sequence>MSCMQIITYGPHVKVRNISSSHHISYSQLCICPTYLMTSTRLASNVSSYRRCNTVCLFGGERKAGDGNEASPWKSIEQAMQGFRKERSVQDMLREEMQKREFGDGFGGGAGSPPGGGRGGGGSGGGAEDEGMGEVFDEVLQVVLATLGFMFLYYYILQGQELTRLFKDVIKYLFTRKTSIRLGRTMDQWKAFYWHITRKKRVVQYDWLEREIVNTPTWWHNPARVKRELGHRLASGYYDK</sequence>
<evidence type="ECO:0000313" key="3">
    <source>
        <dbReference type="EMBL" id="KAF5186643.1"/>
    </source>
</evidence>
<comment type="caution">
    <text evidence="3">The sequence shown here is derived from an EMBL/GenBank/DDBJ whole genome shotgun (WGS) entry which is preliminary data.</text>
</comment>
<organism evidence="3 4">
    <name type="scientific">Thalictrum thalictroides</name>
    <name type="common">Rue-anemone</name>
    <name type="synonym">Anemone thalictroides</name>
    <dbReference type="NCBI Taxonomy" id="46969"/>
    <lineage>
        <taxon>Eukaryota</taxon>
        <taxon>Viridiplantae</taxon>
        <taxon>Streptophyta</taxon>
        <taxon>Embryophyta</taxon>
        <taxon>Tracheophyta</taxon>
        <taxon>Spermatophyta</taxon>
        <taxon>Magnoliopsida</taxon>
        <taxon>Ranunculales</taxon>
        <taxon>Ranunculaceae</taxon>
        <taxon>Thalictroideae</taxon>
        <taxon>Thalictrum</taxon>
    </lineage>
</organism>
<dbReference type="GO" id="GO:0009507">
    <property type="term" value="C:chloroplast"/>
    <property type="evidence" value="ECO:0007669"/>
    <property type="project" value="TreeGrafter"/>
</dbReference>
<keyword evidence="2" id="KW-0812">Transmembrane</keyword>
<feature type="transmembrane region" description="Helical" evidence="2">
    <location>
        <begin position="139"/>
        <end position="157"/>
    </location>
</feature>
<proteinExistence type="predicted"/>
<reference evidence="3 4" key="1">
    <citation type="submission" date="2020-06" db="EMBL/GenBank/DDBJ databases">
        <title>Transcriptomic and genomic resources for Thalictrum thalictroides and T. hernandezii: Facilitating candidate gene discovery in an emerging model plant lineage.</title>
        <authorList>
            <person name="Arias T."/>
            <person name="Riano-Pachon D.M."/>
            <person name="Di Stilio V.S."/>
        </authorList>
    </citation>
    <scope>NUCLEOTIDE SEQUENCE [LARGE SCALE GENOMIC DNA]</scope>
    <source>
        <strain evidence="4">cv. WT478/WT964</strain>
        <tissue evidence="3">Leaves</tissue>
    </source>
</reference>
<dbReference type="PANTHER" id="PTHR35483">
    <property type="entry name" value="NUCLEUSENVELOPE PROTEIN"/>
    <property type="match status" value="1"/>
</dbReference>
<gene>
    <name evidence="3" type="ORF">FRX31_023771</name>
</gene>
<dbReference type="AlphaFoldDB" id="A0A7J6VP25"/>
<feature type="region of interest" description="Disordered" evidence="1">
    <location>
        <begin position="103"/>
        <end position="128"/>
    </location>
</feature>
<evidence type="ECO:0000256" key="2">
    <source>
        <dbReference type="SAM" id="Phobius"/>
    </source>
</evidence>
<evidence type="ECO:0000313" key="4">
    <source>
        <dbReference type="Proteomes" id="UP000554482"/>
    </source>
</evidence>
<evidence type="ECO:0000256" key="1">
    <source>
        <dbReference type="SAM" id="MobiDB-lite"/>
    </source>
</evidence>
<accession>A0A7J6VP25</accession>
<keyword evidence="2" id="KW-1133">Transmembrane helix</keyword>
<dbReference type="Proteomes" id="UP000554482">
    <property type="component" value="Unassembled WGS sequence"/>
</dbReference>
<protein>
    <submittedName>
        <fullName evidence="3">Glycine-rich protein</fullName>
    </submittedName>
</protein>